<name>A0A7R9DDU3_TIMCR</name>
<sequence>MERKPSTVKLEPGEDLEYIHEETLEIKSEIEPPIKSEQCFREEVQDYQQLEYFPGPLPIPPIKDELLDESNASDNVDTIVRTEMKFCDDSQEINDFTSYHDTPEDTAKVFKI</sequence>
<reference evidence="1" key="1">
    <citation type="submission" date="2020-11" db="EMBL/GenBank/DDBJ databases">
        <authorList>
            <person name="Tran Van P."/>
        </authorList>
    </citation>
    <scope>NUCLEOTIDE SEQUENCE</scope>
</reference>
<organism evidence="1">
    <name type="scientific">Timema cristinae</name>
    <name type="common">Walking stick</name>
    <dbReference type="NCBI Taxonomy" id="61476"/>
    <lineage>
        <taxon>Eukaryota</taxon>
        <taxon>Metazoa</taxon>
        <taxon>Ecdysozoa</taxon>
        <taxon>Arthropoda</taxon>
        <taxon>Hexapoda</taxon>
        <taxon>Insecta</taxon>
        <taxon>Pterygota</taxon>
        <taxon>Neoptera</taxon>
        <taxon>Polyneoptera</taxon>
        <taxon>Phasmatodea</taxon>
        <taxon>Timematodea</taxon>
        <taxon>Timematoidea</taxon>
        <taxon>Timematidae</taxon>
        <taxon>Timema</taxon>
    </lineage>
</organism>
<dbReference type="AlphaFoldDB" id="A0A7R9DDU3"/>
<protein>
    <submittedName>
        <fullName evidence="1">Uncharacterized protein</fullName>
    </submittedName>
</protein>
<proteinExistence type="predicted"/>
<evidence type="ECO:0000313" key="1">
    <source>
        <dbReference type="EMBL" id="CAD7412868.1"/>
    </source>
</evidence>
<gene>
    <name evidence="1" type="ORF">TCEB3V08_LOCUS11547</name>
</gene>
<dbReference type="EMBL" id="OC323223">
    <property type="protein sequence ID" value="CAD7412868.1"/>
    <property type="molecule type" value="Genomic_DNA"/>
</dbReference>
<accession>A0A7R9DDU3</accession>